<comment type="similarity">
    <text evidence="1">Belongs to the DinB family.</text>
</comment>
<dbReference type="Gene3D" id="1.20.120.450">
    <property type="entry name" value="dinb family like domain"/>
    <property type="match status" value="1"/>
</dbReference>
<keyword evidence="2" id="KW-0479">Metal-binding</keyword>
<dbReference type="SUPFAM" id="SSF109854">
    <property type="entry name" value="DinB/YfiT-like putative metalloenzymes"/>
    <property type="match status" value="1"/>
</dbReference>
<sequence length="165" mass="19121">MDLIHLLNEELQRESVVTRKMLAQIPEEHFEWQPHPKSMKMKILASHIAELPDWIVTTIQTDELDFAVTQYEPKIVASTGELLDFFEEKLAEGKKALAEADINTFNDVWVLRKGDEIYTRDTKYEVLRMCLAQIIHHRAQLGVYFRLLDMPVPATYGPSADDMSF</sequence>
<proteinExistence type="inferred from homology"/>
<keyword evidence="4" id="KW-1185">Reference proteome</keyword>
<dbReference type="Proteomes" id="UP000825381">
    <property type="component" value="Chromosome"/>
</dbReference>
<dbReference type="InterPro" id="IPR034660">
    <property type="entry name" value="DinB/YfiT-like"/>
</dbReference>
<dbReference type="Pfam" id="PF05163">
    <property type="entry name" value="DinB"/>
    <property type="match status" value="1"/>
</dbReference>
<name>A0ABX8V9X5_9FLAO</name>
<dbReference type="EMBL" id="CP080429">
    <property type="protein sequence ID" value="QYJ67993.1"/>
    <property type="molecule type" value="Genomic_DNA"/>
</dbReference>
<reference evidence="3 4" key="1">
    <citation type="submission" date="2021-07" db="EMBL/GenBank/DDBJ databases">
        <title>Flavobacterium WSW3-B6 sp.nov, isolated from seaweed.</title>
        <authorList>
            <person name="Muhammad N."/>
            <person name="Ho H."/>
            <person name="Lee Y.-J."/>
            <person name="Nguyen T."/>
            <person name="Ho J."/>
            <person name="Kim S.-G."/>
        </authorList>
    </citation>
    <scope>NUCLEOTIDE SEQUENCE [LARGE SCALE GENOMIC DNA]</scope>
    <source>
        <strain evidence="3 4">WSW3-B6</strain>
    </source>
</reference>
<accession>A0ABX8V9X5</accession>
<evidence type="ECO:0000256" key="1">
    <source>
        <dbReference type="ARBA" id="ARBA00008635"/>
    </source>
</evidence>
<protein>
    <submittedName>
        <fullName evidence="3">DinB family protein</fullName>
    </submittedName>
</protein>
<dbReference type="InterPro" id="IPR007837">
    <property type="entry name" value="DinB"/>
</dbReference>
<gene>
    <name evidence="3" type="ORF">K1I41_10710</name>
</gene>
<evidence type="ECO:0000256" key="2">
    <source>
        <dbReference type="ARBA" id="ARBA00022723"/>
    </source>
</evidence>
<organism evidence="3 4">
    <name type="scientific">Flavobacterium litorale</name>
    <dbReference type="NCBI Taxonomy" id="2856519"/>
    <lineage>
        <taxon>Bacteria</taxon>
        <taxon>Pseudomonadati</taxon>
        <taxon>Bacteroidota</taxon>
        <taxon>Flavobacteriia</taxon>
        <taxon>Flavobacteriales</taxon>
        <taxon>Flavobacteriaceae</taxon>
        <taxon>Flavobacterium</taxon>
    </lineage>
</organism>
<dbReference type="RefSeq" id="WP_220640338.1">
    <property type="nucleotide sequence ID" value="NZ_CP080429.1"/>
</dbReference>
<evidence type="ECO:0000313" key="4">
    <source>
        <dbReference type="Proteomes" id="UP000825381"/>
    </source>
</evidence>
<evidence type="ECO:0000313" key="3">
    <source>
        <dbReference type="EMBL" id="QYJ67993.1"/>
    </source>
</evidence>